<comment type="subcellular location">
    <subcellularLocation>
        <location evidence="1">Membrane</location>
        <topology evidence="1">Multi-pass membrane protein</topology>
    </subcellularLocation>
</comment>
<evidence type="ECO:0000256" key="4">
    <source>
        <dbReference type="ARBA" id="ARBA00023136"/>
    </source>
</evidence>
<dbReference type="AlphaFoldDB" id="A0A812B3G2"/>
<dbReference type="Pfam" id="PF04193">
    <property type="entry name" value="PQ-loop"/>
    <property type="match status" value="1"/>
</dbReference>
<evidence type="ECO:0000313" key="6">
    <source>
        <dbReference type="EMBL" id="CAE1169524.1"/>
    </source>
</evidence>
<sequence length="191" mass="21681">MGTVTKMPQIYSVFKAKKTKSISLKSLIVEGFGHSVMLTYHFALHYPFSSYSEYTFLVPQDLILITLLLFYDDLFSLKVSSYYLLYLGFFYLLAFNKLPFVLLKMTMMLSTPISVISKLLQIHALFITKDAGQLNLATWCLLGTSSLARLFTTLVLTGDFVVLINFGCSVILNFLIAAMIIYYRKAAKKKV</sequence>
<accession>A0A812B3G2</accession>
<keyword evidence="3 5" id="KW-1133">Transmembrane helix</keyword>
<keyword evidence="7" id="KW-1185">Reference proteome</keyword>
<feature type="transmembrane region" description="Helical" evidence="5">
    <location>
        <begin position="162"/>
        <end position="183"/>
    </location>
</feature>
<comment type="caution">
    <text evidence="6">The sequence shown here is derived from an EMBL/GenBank/DDBJ whole genome shotgun (WGS) entry which is preliminary data.</text>
</comment>
<keyword evidence="2 5" id="KW-0812">Transmembrane</keyword>
<dbReference type="InterPro" id="IPR016817">
    <property type="entry name" value="MannP-dilichol_defect-1"/>
</dbReference>
<evidence type="ECO:0000313" key="7">
    <source>
        <dbReference type="Proteomes" id="UP000597762"/>
    </source>
</evidence>
<dbReference type="Gene3D" id="1.20.1280.290">
    <property type="match status" value="2"/>
</dbReference>
<gene>
    <name evidence="6" type="ORF">SPHA_10642</name>
</gene>
<dbReference type="Proteomes" id="UP000597762">
    <property type="component" value="Unassembled WGS sequence"/>
</dbReference>
<feature type="transmembrane region" description="Helical" evidence="5">
    <location>
        <begin position="83"/>
        <end position="103"/>
    </location>
</feature>
<dbReference type="PANTHER" id="PTHR12226">
    <property type="entry name" value="MANNOSE-P-DOLICHOL UTILIZATION DEFECT 1 LEC35 -RELATED"/>
    <property type="match status" value="1"/>
</dbReference>
<name>A0A812B3G2_ACAPH</name>
<feature type="transmembrane region" description="Helical" evidence="5">
    <location>
        <begin position="134"/>
        <end position="156"/>
    </location>
</feature>
<dbReference type="PANTHER" id="PTHR12226:SF3">
    <property type="entry name" value="SOLUTE CARRIER FAMILY 66 MEMBER 3"/>
    <property type="match status" value="1"/>
</dbReference>
<evidence type="ECO:0000256" key="3">
    <source>
        <dbReference type="ARBA" id="ARBA00022989"/>
    </source>
</evidence>
<dbReference type="OrthoDB" id="271506at2759"/>
<protein>
    <submittedName>
        <fullName evidence="6">PQLC3</fullName>
    </submittedName>
</protein>
<evidence type="ECO:0000256" key="5">
    <source>
        <dbReference type="SAM" id="Phobius"/>
    </source>
</evidence>
<proteinExistence type="predicted"/>
<feature type="transmembrane region" description="Helical" evidence="5">
    <location>
        <begin position="27"/>
        <end position="48"/>
    </location>
</feature>
<reference evidence="6" key="1">
    <citation type="submission" date="2021-01" db="EMBL/GenBank/DDBJ databases">
        <authorList>
            <person name="Li R."/>
            <person name="Bekaert M."/>
        </authorList>
    </citation>
    <scope>NUCLEOTIDE SEQUENCE</scope>
    <source>
        <strain evidence="6">Farmed</strain>
    </source>
</reference>
<evidence type="ECO:0000256" key="2">
    <source>
        <dbReference type="ARBA" id="ARBA00022692"/>
    </source>
</evidence>
<keyword evidence="4 5" id="KW-0472">Membrane</keyword>
<organism evidence="6 7">
    <name type="scientific">Acanthosepion pharaonis</name>
    <name type="common">Pharaoh cuttlefish</name>
    <name type="synonym">Sepia pharaonis</name>
    <dbReference type="NCBI Taxonomy" id="158019"/>
    <lineage>
        <taxon>Eukaryota</taxon>
        <taxon>Metazoa</taxon>
        <taxon>Spiralia</taxon>
        <taxon>Lophotrochozoa</taxon>
        <taxon>Mollusca</taxon>
        <taxon>Cephalopoda</taxon>
        <taxon>Coleoidea</taxon>
        <taxon>Decapodiformes</taxon>
        <taxon>Sepiida</taxon>
        <taxon>Sepiina</taxon>
        <taxon>Sepiidae</taxon>
        <taxon>Acanthosepion</taxon>
    </lineage>
</organism>
<dbReference type="EMBL" id="CAHIKZ030000345">
    <property type="protein sequence ID" value="CAE1169524.1"/>
    <property type="molecule type" value="Genomic_DNA"/>
</dbReference>
<dbReference type="InterPro" id="IPR006603">
    <property type="entry name" value="PQ-loop_rpt"/>
</dbReference>
<dbReference type="GO" id="GO:0016020">
    <property type="term" value="C:membrane"/>
    <property type="evidence" value="ECO:0007669"/>
    <property type="project" value="UniProtKB-SubCell"/>
</dbReference>
<evidence type="ECO:0000256" key="1">
    <source>
        <dbReference type="ARBA" id="ARBA00004141"/>
    </source>
</evidence>